<accession>E9HFP0</accession>
<keyword evidence="3" id="KW-1185">Reference proteome</keyword>
<dbReference type="HOGENOM" id="CLU_1410141_0_0_1"/>
<evidence type="ECO:0000313" key="2">
    <source>
        <dbReference type="EMBL" id="EFX69460.1"/>
    </source>
</evidence>
<dbReference type="InParanoid" id="E9HFP0"/>
<organism evidence="2 3">
    <name type="scientific">Daphnia pulex</name>
    <name type="common">Water flea</name>
    <dbReference type="NCBI Taxonomy" id="6669"/>
    <lineage>
        <taxon>Eukaryota</taxon>
        <taxon>Metazoa</taxon>
        <taxon>Ecdysozoa</taxon>
        <taxon>Arthropoda</taxon>
        <taxon>Crustacea</taxon>
        <taxon>Branchiopoda</taxon>
        <taxon>Diplostraca</taxon>
        <taxon>Cladocera</taxon>
        <taxon>Anomopoda</taxon>
        <taxon>Daphniidae</taxon>
        <taxon>Daphnia</taxon>
    </lineage>
</organism>
<dbReference type="KEGG" id="dpx:DAPPUDRAFT_329100"/>
<reference evidence="2 3" key="1">
    <citation type="journal article" date="2011" name="Science">
        <title>The ecoresponsive genome of Daphnia pulex.</title>
        <authorList>
            <person name="Colbourne J.K."/>
            <person name="Pfrender M.E."/>
            <person name="Gilbert D."/>
            <person name="Thomas W.K."/>
            <person name="Tucker A."/>
            <person name="Oakley T.H."/>
            <person name="Tokishita S."/>
            <person name="Aerts A."/>
            <person name="Arnold G.J."/>
            <person name="Basu M.K."/>
            <person name="Bauer D.J."/>
            <person name="Caceres C.E."/>
            <person name="Carmel L."/>
            <person name="Casola C."/>
            <person name="Choi J.H."/>
            <person name="Detter J.C."/>
            <person name="Dong Q."/>
            <person name="Dusheyko S."/>
            <person name="Eads B.D."/>
            <person name="Frohlich T."/>
            <person name="Geiler-Samerotte K.A."/>
            <person name="Gerlach D."/>
            <person name="Hatcher P."/>
            <person name="Jogdeo S."/>
            <person name="Krijgsveld J."/>
            <person name="Kriventseva E.V."/>
            <person name="Kultz D."/>
            <person name="Laforsch C."/>
            <person name="Lindquist E."/>
            <person name="Lopez J."/>
            <person name="Manak J.R."/>
            <person name="Muller J."/>
            <person name="Pangilinan J."/>
            <person name="Patwardhan R.P."/>
            <person name="Pitluck S."/>
            <person name="Pritham E.J."/>
            <person name="Rechtsteiner A."/>
            <person name="Rho M."/>
            <person name="Rogozin I.B."/>
            <person name="Sakarya O."/>
            <person name="Salamov A."/>
            <person name="Schaack S."/>
            <person name="Shapiro H."/>
            <person name="Shiga Y."/>
            <person name="Skalitzky C."/>
            <person name="Smith Z."/>
            <person name="Souvorov A."/>
            <person name="Sung W."/>
            <person name="Tang Z."/>
            <person name="Tsuchiya D."/>
            <person name="Tu H."/>
            <person name="Vos H."/>
            <person name="Wang M."/>
            <person name="Wolf Y.I."/>
            <person name="Yamagata H."/>
            <person name="Yamada T."/>
            <person name="Ye Y."/>
            <person name="Shaw J.R."/>
            <person name="Andrews J."/>
            <person name="Crease T.J."/>
            <person name="Tang H."/>
            <person name="Lucas S.M."/>
            <person name="Robertson H.M."/>
            <person name="Bork P."/>
            <person name="Koonin E.V."/>
            <person name="Zdobnov E.M."/>
            <person name="Grigoriev I.V."/>
            <person name="Lynch M."/>
            <person name="Boore J.L."/>
        </authorList>
    </citation>
    <scope>NUCLEOTIDE SEQUENCE [LARGE SCALE GENOMIC DNA]</scope>
</reference>
<proteinExistence type="predicted"/>
<dbReference type="Proteomes" id="UP000000305">
    <property type="component" value="Unassembled WGS sequence"/>
</dbReference>
<name>E9HFP0_DAPPU</name>
<dbReference type="AlphaFoldDB" id="E9HFP0"/>
<gene>
    <name evidence="2" type="ORF">DAPPUDRAFT_329100</name>
</gene>
<dbReference type="EMBL" id="GL732636">
    <property type="protein sequence ID" value="EFX69460.1"/>
    <property type="molecule type" value="Genomic_DNA"/>
</dbReference>
<protein>
    <submittedName>
        <fullName evidence="2">Uncharacterized protein</fullName>
    </submittedName>
</protein>
<sequence>MSFKVCILCNEKSGDLLVVGEIGIKSLKEAAKARAEEDRALNFNSGVLVHEKCRKNYVNKSNILKWKNKQENHNKKSSKRTRSHYPLEECCILCGFPLFSRTVVEKEIHIVKNQAVLESFRNICIRRKDAWATEILSRNRRRSQPKSLQSNESKLTKQKQLRLGRPVDEIRQQVFSRICDHLGNNNEDETYTL</sequence>
<feature type="region of interest" description="Disordered" evidence="1">
    <location>
        <begin position="141"/>
        <end position="162"/>
    </location>
</feature>
<dbReference type="OrthoDB" id="5975987at2759"/>
<dbReference type="PhylomeDB" id="E9HFP0"/>
<evidence type="ECO:0000313" key="3">
    <source>
        <dbReference type="Proteomes" id="UP000000305"/>
    </source>
</evidence>
<evidence type="ECO:0000256" key="1">
    <source>
        <dbReference type="SAM" id="MobiDB-lite"/>
    </source>
</evidence>